<dbReference type="PIRSF" id="PIRSF031051">
    <property type="entry name" value="PyrdxlP_Pase_PHOSPHO2"/>
    <property type="match status" value="1"/>
</dbReference>
<dbReference type="OrthoDB" id="10267182at2759"/>
<keyword evidence="4 7" id="KW-0460">Magnesium</keyword>
<evidence type="ECO:0000313" key="9">
    <source>
        <dbReference type="Proteomes" id="UP000827284"/>
    </source>
</evidence>
<dbReference type="NCBIfam" id="TIGR01488">
    <property type="entry name" value="HAD-SF-IB"/>
    <property type="match status" value="1"/>
</dbReference>
<keyword evidence="9" id="KW-1185">Reference proteome</keyword>
<dbReference type="NCBIfam" id="TIGR01489">
    <property type="entry name" value="DKMTPPase-SF"/>
    <property type="match status" value="1"/>
</dbReference>
<feature type="binding site" evidence="7">
    <location>
        <position position="16"/>
    </location>
    <ligand>
        <name>Mg(2+)</name>
        <dbReference type="ChEBI" id="CHEBI:18420"/>
    </ligand>
</feature>
<feature type="binding site" evidence="7">
    <location>
        <position position="183"/>
    </location>
    <ligand>
        <name>Mg(2+)</name>
        <dbReference type="ChEBI" id="CHEBI:18420"/>
    </ligand>
</feature>
<dbReference type="InterPro" id="IPR036412">
    <property type="entry name" value="HAD-like_sf"/>
</dbReference>
<gene>
    <name evidence="8" type="ORF">EMPS_05999</name>
</gene>
<organism evidence="8 9">
    <name type="scientific">Entomortierella parvispora</name>
    <dbReference type="NCBI Taxonomy" id="205924"/>
    <lineage>
        <taxon>Eukaryota</taxon>
        <taxon>Fungi</taxon>
        <taxon>Fungi incertae sedis</taxon>
        <taxon>Mucoromycota</taxon>
        <taxon>Mortierellomycotina</taxon>
        <taxon>Mortierellomycetes</taxon>
        <taxon>Mortierellales</taxon>
        <taxon>Mortierellaceae</taxon>
        <taxon>Entomortierella</taxon>
    </lineage>
</organism>
<dbReference type="EMBL" id="BQFW01000008">
    <property type="protein sequence ID" value="GJJ73641.1"/>
    <property type="molecule type" value="Genomic_DNA"/>
</dbReference>
<dbReference type="GO" id="GO:0046872">
    <property type="term" value="F:metal ion binding"/>
    <property type="evidence" value="ECO:0007669"/>
    <property type="project" value="UniProtKB-KW"/>
</dbReference>
<accession>A0A9P3HBG7</accession>
<dbReference type="PANTHER" id="PTHR20889">
    <property type="entry name" value="PHOSPHATASE, ORPHAN 1, 2"/>
    <property type="match status" value="1"/>
</dbReference>
<dbReference type="PANTHER" id="PTHR20889:SF12">
    <property type="entry name" value="LP01149P"/>
    <property type="match status" value="1"/>
</dbReference>
<dbReference type="Gene3D" id="3.40.50.1000">
    <property type="entry name" value="HAD superfamily/HAD-like"/>
    <property type="match status" value="1"/>
</dbReference>
<evidence type="ECO:0000256" key="5">
    <source>
        <dbReference type="PIRSR" id="PIRSR031051-1"/>
    </source>
</evidence>
<evidence type="ECO:0000256" key="1">
    <source>
        <dbReference type="ARBA" id="ARBA00001946"/>
    </source>
</evidence>
<comment type="caution">
    <text evidence="8">The sequence shown here is derived from an EMBL/GenBank/DDBJ whole genome shotgun (WGS) entry which is preliminary data.</text>
</comment>
<dbReference type="Pfam" id="PF06888">
    <property type="entry name" value="Put_Phosphatase"/>
    <property type="match status" value="1"/>
</dbReference>
<keyword evidence="3" id="KW-0378">Hydrolase</keyword>
<dbReference type="AlphaFoldDB" id="A0A9P3HBG7"/>
<feature type="binding site" evidence="6">
    <location>
        <position position="102"/>
    </location>
    <ligand>
        <name>substrate</name>
    </ligand>
</feature>
<proteinExistence type="predicted"/>
<dbReference type="Proteomes" id="UP000827284">
    <property type="component" value="Unassembled WGS sequence"/>
</dbReference>
<dbReference type="SUPFAM" id="SSF56784">
    <property type="entry name" value="HAD-like"/>
    <property type="match status" value="1"/>
</dbReference>
<reference evidence="8" key="2">
    <citation type="journal article" date="2022" name="Microbiol. Resour. Announc.">
        <title>Whole-Genome Sequence of Entomortierella parvispora E1425, a Mucoromycotan Fungus Associated with Burkholderiaceae-Related Endosymbiotic Bacteria.</title>
        <authorList>
            <person name="Herlambang A."/>
            <person name="Guo Y."/>
            <person name="Takashima Y."/>
            <person name="Narisawa K."/>
            <person name="Ohta H."/>
            <person name="Nishizawa T."/>
        </authorList>
    </citation>
    <scope>NUCLEOTIDE SEQUENCE</scope>
    <source>
        <strain evidence="8">E1425</strain>
    </source>
</reference>
<feature type="active site" description="Proton donor" evidence="5">
    <location>
        <position position="16"/>
    </location>
</feature>
<reference evidence="8" key="1">
    <citation type="submission" date="2021-11" db="EMBL/GenBank/DDBJ databases">
        <authorList>
            <person name="Herlambang A."/>
            <person name="Guo Y."/>
            <person name="Takashima Y."/>
            <person name="Nishizawa T."/>
        </authorList>
    </citation>
    <scope>NUCLEOTIDE SEQUENCE</scope>
    <source>
        <strain evidence="8">E1425</strain>
    </source>
</reference>
<protein>
    <submittedName>
        <fullName evidence="8">Pyridoxal phosphate phosphatase PHOSPHO2</fullName>
    </submittedName>
</protein>
<evidence type="ECO:0000256" key="7">
    <source>
        <dbReference type="PIRSR" id="PIRSR031051-3"/>
    </source>
</evidence>
<dbReference type="InterPro" id="IPR006384">
    <property type="entry name" value="HAD_hydro_PyrdxlP_Pase-like"/>
</dbReference>
<dbReference type="InterPro" id="IPR016965">
    <property type="entry name" value="Pase_PHOSPHO-typ"/>
</dbReference>
<feature type="binding site" evidence="7">
    <location>
        <position position="14"/>
    </location>
    <ligand>
        <name>Mg(2+)</name>
        <dbReference type="ChEBI" id="CHEBI:18420"/>
    </ligand>
</feature>
<evidence type="ECO:0000256" key="2">
    <source>
        <dbReference type="ARBA" id="ARBA00022723"/>
    </source>
</evidence>
<feature type="binding site" evidence="6">
    <location>
        <position position="25"/>
    </location>
    <ligand>
        <name>substrate</name>
    </ligand>
</feature>
<feature type="active site" description="Nucleophile" evidence="5">
    <location>
        <position position="14"/>
    </location>
</feature>
<evidence type="ECO:0000313" key="8">
    <source>
        <dbReference type="EMBL" id="GJJ73641.1"/>
    </source>
</evidence>
<evidence type="ECO:0000256" key="6">
    <source>
        <dbReference type="PIRSR" id="PIRSR031051-2"/>
    </source>
</evidence>
<name>A0A9P3HBG7_9FUNG</name>
<evidence type="ECO:0000256" key="4">
    <source>
        <dbReference type="ARBA" id="ARBA00022842"/>
    </source>
</evidence>
<dbReference type="InterPro" id="IPR023214">
    <property type="entry name" value="HAD_sf"/>
</dbReference>
<sequence length="280" mass="31582">MPSRSEAKRLFVFDFDWTLIEADSDNWVFKHLCEELYQEQLVSVGKVQWTDLQQRLLGELFDRGVTQAQIEKTLGQIPFAPDMIEALRLMKDEGSDLYILSDANTIYIETVLKAYEIDTLFTGILTNPASFDERGRLNVVRFHGLDKEPHCCPLPCEPNLCKGQELQKLMDSQPWDQVIYMGDSTNDFCPSTRLNSHDVVLARRGLLLQKEITERPQLVKANVVYWENAKDVLLATRSIFNATGASVSKPSSSAIEHATLPALSAVESSDSKVFAQPVRA</sequence>
<evidence type="ECO:0000256" key="3">
    <source>
        <dbReference type="ARBA" id="ARBA00022801"/>
    </source>
</evidence>
<comment type="cofactor">
    <cofactor evidence="1 7">
        <name>Mg(2+)</name>
        <dbReference type="ChEBI" id="CHEBI:18420"/>
    </cofactor>
</comment>
<dbReference type="GO" id="GO:0016791">
    <property type="term" value="F:phosphatase activity"/>
    <property type="evidence" value="ECO:0007669"/>
    <property type="project" value="InterPro"/>
</dbReference>
<keyword evidence="2 7" id="KW-0479">Metal-binding</keyword>